<evidence type="ECO:0000313" key="2">
    <source>
        <dbReference type="EMBL" id="EAS07674.3"/>
    </source>
</evidence>
<dbReference type="PROSITE" id="PS51419">
    <property type="entry name" value="RAB"/>
    <property type="match status" value="1"/>
</dbReference>
<dbReference type="KEGG" id="tet:TTHERM_00497270"/>
<dbReference type="InterPro" id="IPR027417">
    <property type="entry name" value="P-loop_NTPase"/>
</dbReference>
<keyword evidence="3" id="KW-1185">Reference proteome</keyword>
<dbReference type="CDD" id="cd00154">
    <property type="entry name" value="Rab"/>
    <property type="match status" value="1"/>
</dbReference>
<dbReference type="OrthoDB" id="5976022at2759"/>
<dbReference type="RefSeq" id="XP_001027916.3">
    <property type="nucleotide sequence ID" value="XM_001027916.4"/>
</dbReference>
<dbReference type="Gene3D" id="3.40.50.300">
    <property type="entry name" value="P-loop containing nucleotide triphosphate hydrolases"/>
    <property type="match status" value="1"/>
</dbReference>
<dbReference type="Pfam" id="PF00071">
    <property type="entry name" value="Ras"/>
    <property type="match status" value="1"/>
</dbReference>
<dbReference type="SMART" id="SM00173">
    <property type="entry name" value="RAS"/>
    <property type="match status" value="1"/>
</dbReference>
<evidence type="ECO:0000256" key="1">
    <source>
        <dbReference type="ARBA" id="ARBA00022741"/>
    </source>
</evidence>
<gene>
    <name evidence="2" type="ORF">TTHERM_00497270</name>
</gene>
<evidence type="ECO:0000313" key="3">
    <source>
        <dbReference type="Proteomes" id="UP000009168"/>
    </source>
</evidence>
<dbReference type="AlphaFoldDB" id="I7MB53"/>
<dbReference type="PRINTS" id="PR00449">
    <property type="entry name" value="RASTRNSFRMNG"/>
</dbReference>
<keyword evidence="1" id="KW-0547">Nucleotide-binding</keyword>
<dbReference type="InterPro" id="IPR001806">
    <property type="entry name" value="Small_GTPase"/>
</dbReference>
<name>I7MB53_TETTS</name>
<dbReference type="GO" id="GO:0003924">
    <property type="term" value="F:GTPase activity"/>
    <property type="evidence" value="ECO:0007669"/>
    <property type="project" value="InterPro"/>
</dbReference>
<dbReference type="NCBIfam" id="TIGR00231">
    <property type="entry name" value="small_GTP"/>
    <property type="match status" value="1"/>
</dbReference>
<dbReference type="InterPro" id="IPR005225">
    <property type="entry name" value="Small_GTP-bd"/>
</dbReference>
<dbReference type="SMART" id="SM00175">
    <property type="entry name" value="RAB"/>
    <property type="match status" value="1"/>
</dbReference>
<dbReference type="InParanoid" id="I7MB53"/>
<accession>I7MB53</accession>
<dbReference type="Proteomes" id="UP000009168">
    <property type="component" value="Unassembled WGS sequence"/>
</dbReference>
<dbReference type="eggNOG" id="KOG0087">
    <property type="taxonomic scope" value="Eukaryota"/>
</dbReference>
<dbReference type="SUPFAM" id="SSF52540">
    <property type="entry name" value="P-loop containing nucleoside triphosphate hydrolases"/>
    <property type="match status" value="1"/>
</dbReference>
<dbReference type="GO" id="GO:0005525">
    <property type="term" value="F:GTP binding"/>
    <property type="evidence" value="ECO:0007669"/>
    <property type="project" value="InterPro"/>
</dbReference>
<organism evidence="2 3">
    <name type="scientific">Tetrahymena thermophila (strain SB210)</name>
    <dbReference type="NCBI Taxonomy" id="312017"/>
    <lineage>
        <taxon>Eukaryota</taxon>
        <taxon>Sar</taxon>
        <taxon>Alveolata</taxon>
        <taxon>Ciliophora</taxon>
        <taxon>Intramacronucleata</taxon>
        <taxon>Oligohymenophorea</taxon>
        <taxon>Hymenostomatida</taxon>
        <taxon>Tetrahymenina</taxon>
        <taxon>Tetrahymenidae</taxon>
        <taxon>Tetrahymena</taxon>
    </lineage>
</organism>
<reference evidence="3" key="1">
    <citation type="journal article" date="2006" name="PLoS Biol.">
        <title>Macronuclear genome sequence of the ciliate Tetrahymena thermophila, a model eukaryote.</title>
        <authorList>
            <person name="Eisen J.A."/>
            <person name="Coyne R.S."/>
            <person name="Wu M."/>
            <person name="Wu D."/>
            <person name="Thiagarajan M."/>
            <person name="Wortman J.R."/>
            <person name="Badger J.H."/>
            <person name="Ren Q."/>
            <person name="Amedeo P."/>
            <person name="Jones K.M."/>
            <person name="Tallon L.J."/>
            <person name="Delcher A.L."/>
            <person name="Salzberg S.L."/>
            <person name="Silva J.C."/>
            <person name="Haas B.J."/>
            <person name="Majoros W.H."/>
            <person name="Farzad M."/>
            <person name="Carlton J.M."/>
            <person name="Smith R.K. Jr."/>
            <person name="Garg J."/>
            <person name="Pearlman R.E."/>
            <person name="Karrer K.M."/>
            <person name="Sun L."/>
            <person name="Manning G."/>
            <person name="Elde N.C."/>
            <person name="Turkewitz A.P."/>
            <person name="Asai D.J."/>
            <person name="Wilkes D.E."/>
            <person name="Wang Y."/>
            <person name="Cai H."/>
            <person name="Collins K."/>
            <person name="Stewart B.A."/>
            <person name="Lee S.R."/>
            <person name="Wilamowska K."/>
            <person name="Weinberg Z."/>
            <person name="Ruzzo W.L."/>
            <person name="Wloga D."/>
            <person name="Gaertig J."/>
            <person name="Frankel J."/>
            <person name="Tsao C.-C."/>
            <person name="Gorovsky M.A."/>
            <person name="Keeling P.J."/>
            <person name="Waller R.F."/>
            <person name="Patron N.J."/>
            <person name="Cherry J.M."/>
            <person name="Stover N.A."/>
            <person name="Krieger C.J."/>
            <person name="del Toro C."/>
            <person name="Ryder H.F."/>
            <person name="Williamson S.C."/>
            <person name="Barbeau R.A."/>
            <person name="Hamilton E.P."/>
            <person name="Orias E."/>
        </authorList>
    </citation>
    <scope>NUCLEOTIDE SEQUENCE [LARGE SCALE GENOMIC DNA]</scope>
    <source>
        <strain evidence="3">SB210</strain>
    </source>
</reference>
<proteinExistence type="predicted"/>
<dbReference type="STRING" id="312017.I7MB53"/>
<dbReference type="GeneID" id="7838410"/>
<dbReference type="PANTHER" id="PTHR47978">
    <property type="match status" value="1"/>
</dbReference>
<protein>
    <submittedName>
        <fullName evidence="2">ADP-ribosylation factor family protein</fullName>
    </submittedName>
</protein>
<dbReference type="EMBL" id="GG662212">
    <property type="protein sequence ID" value="EAS07674.3"/>
    <property type="molecule type" value="Genomic_DNA"/>
</dbReference>
<sequence>MFFYYLLYGNNLFILNNLQSQKYIQQNKKILQLIKQYNKKKVINLKINQQSLPLADWYISRLMDNEDYHFKFRFVILGDKSVGKTSLLESITQNYGKIMEQEQSDELNMKTVGYMDVDKLFKIAYWEIPGQQRNQDYFYRYCLGASAAIYMFDVSRRQTFERIETWIQESEKCEIPVRILIGNKVDLYANTKGAVSKSEAVGLAKKYGMEYFETCSIGDTSISLVYDYLFTTIVDSIPNPPTPQSLVGKGILLGKRLLNSSKYQLALCDIASLYE</sequence>